<dbReference type="EMBL" id="JANPWB010000016">
    <property type="protein sequence ID" value="KAJ1083309.1"/>
    <property type="molecule type" value="Genomic_DNA"/>
</dbReference>
<name>A0AAV7KY77_PLEWA</name>
<reference evidence="1" key="1">
    <citation type="journal article" date="2022" name="bioRxiv">
        <title>Sequencing and chromosome-scale assembly of the giantPleurodeles waltlgenome.</title>
        <authorList>
            <person name="Brown T."/>
            <person name="Elewa A."/>
            <person name="Iarovenko S."/>
            <person name="Subramanian E."/>
            <person name="Araus A.J."/>
            <person name="Petzold A."/>
            <person name="Susuki M."/>
            <person name="Suzuki K.-i.T."/>
            <person name="Hayashi T."/>
            <person name="Toyoda A."/>
            <person name="Oliveira C."/>
            <person name="Osipova E."/>
            <person name="Leigh N.D."/>
            <person name="Simon A."/>
            <person name="Yun M.H."/>
        </authorList>
    </citation>
    <scope>NUCLEOTIDE SEQUENCE</scope>
    <source>
        <strain evidence="1">20211129_DDA</strain>
        <tissue evidence="1">Liver</tissue>
    </source>
</reference>
<accession>A0AAV7KY77</accession>
<dbReference type="Proteomes" id="UP001066276">
    <property type="component" value="Chromosome 12"/>
</dbReference>
<keyword evidence="2" id="KW-1185">Reference proteome</keyword>
<dbReference type="AlphaFoldDB" id="A0AAV7KY77"/>
<evidence type="ECO:0000313" key="1">
    <source>
        <dbReference type="EMBL" id="KAJ1083309.1"/>
    </source>
</evidence>
<protein>
    <submittedName>
        <fullName evidence="1">Uncharacterized protein</fullName>
    </submittedName>
</protein>
<organism evidence="1 2">
    <name type="scientific">Pleurodeles waltl</name>
    <name type="common">Iberian ribbed newt</name>
    <dbReference type="NCBI Taxonomy" id="8319"/>
    <lineage>
        <taxon>Eukaryota</taxon>
        <taxon>Metazoa</taxon>
        <taxon>Chordata</taxon>
        <taxon>Craniata</taxon>
        <taxon>Vertebrata</taxon>
        <taxon>Euteleostomi</taxon>
        <taxon>Amphibia</taxon>
        <taxon>Batrachia</taxon>
        <taxon>Caudata</taxon>
        <taxon>Salamandroidea</taxon>
        <taxon>Salamandridae</taxon>
        <taxon>Pleurodelinae</taxon>
        <taxon>Pleurodeles</taxon>
    </lineage>
</organism>
<sequence>MSLVVSGWSALFLREELECFPKNRLQMCWVGRGGRSRGTDAHCTLIELQQMVPHLYVFSLRKFCPVP</sequence>
<evidence type="ECO:0000313" key="2">
    <source>
        <dbReference type="Proteomes" id="UP001066276"/>
    </source>
</evidence>
<gene>
    <name evidence="1" type="ORF">NDU88_003468</name>
</gene>
<comment type="caution">
    <text evidence="1">The sequence shown here is derived from an EMBL/GenBank/DDBJ whole genome shotgun (WGS) entry which is preliminary data.</text>
</comment>
<proteinExistence type="predicted"/>